<dbReference type="GO" id="GO:0008541">
    <property type="term" value="C:proteasome regulatory particle, lid subcomplex"/>
    <property type="evidence" value="ECO:0007669"/>
    <property type="project" value="TreeGrafter"/>
</dbReference>
<evidence type="ECO:0000256" key="5">
    <source>
        <dbReference type="ARBA" id="ARBA00023242"/>
    </source>
</evidence>
<dbReference type="AlphaFoldDB" id="A0A175JSC8"/>
<dbReference type="Proteomes" id="UP000078387">
    <property type="component" value="Unassembled WGS sequence"/>
</dbReference>
<dbReference type="InterPro" id="IPR006773">
    <property type="entry name" value="Rpn13/ADRM1"/>
</dbReference>
<evidence type="ECO:0000259" key="6">
    <source>
        <dbReference type="PROSITE" id="PS51917"/>
    </source>
</evidence>
<dbReference type="InterPro" id="IPR038633">
    <property type="entry name" value="Rpn13/ADRM1_Pru_sf"/>
</dbReference>
<accession>A0A175JSC8</accession>
<evidence type="ECO:0000256" key="3">
    <source>
        <dbReference type="ARBA" id="ARBA00022490"/>
    </source>
</evidence>
<gene>
    <name evidence="7" type="ORF">CL6EHI_095030</name>
</gene>
<dbReference type="InterPro" id="IPR044868">
    <property type="entry name" value="Rpn13/ADRM1_Pru"/>
</dbReference>
<proteinExistence type="predicted"/>
<dbReference type="Gene3D" id="1.10.2020.20">
    <property type="match status" value="1"/>
</dbReference>
<evidence type="ECO:0000256" key="4">
    <source>
        <dbReference type="ARBA" id="ARBA00022942"/>
    </source>
</evidence>
<dbReference type="PANTHER" id="PTHR12225:SF0">
    <property type="entry name" value="PROTEASOMAL UBIQUITIN RECEPTOR ADRM1"/>
    <property type="match status" value="1"/>
</dbReference>
<dbReference type="VEuPathDB" id="AmoebaDB:EHI8A_176590"/>
<dbReference type="GO" id="GO:0061133">
    <property type="term" value="F:endopeptidase activator activity"/>
    <property type="evidence" value="ECO:0007669"/>
    <property type="project" value="TreeGrafter"/>
</dbReference>
<dbReference type="GO" id="GO:0005634">
    <property type="term" value="C:nucleus"/>
    <property type="evidence" value="ECO:0007669"/>
    <property type="project" value="UniProtKB-SubCell"/>
</dbReference>
<dbReference type="VEuPathDB" id="AmoebaDB:KM1_241940"/>
<dbReference type="InterPro" id="IPR038108">
    <property type="entry name" value="RPN13_DEUBAD_sf"/>
</dbReference>
<dbReference type="VEuPathDB" id="AmoebaDB:EHI7A_151090"/>
<name>A0A175JSC8_ENTHI</name>
<dbReference type="VEuPathDB" id="AmoebaDB:EHI_095030"/>
<evidence type="ECO:0000256" key="1">
    <source>
        <dbReference type="ARBA" id="ARBA00004123"/>
    </source>
</evidence>
<evidence type="ECO:0000313" key="7">
    <source>
        <dbReference type="EMBL" id="GAT96372.1"/>
    </source>
</evidence>
<dbReference type="EMBL" id="BDEQ01000001">
    <property type="protein sequence ID" value="GAT96372.1"/>
    <property type="molecule type" value="Genomic_DNA"/>
</dbReference>
<evidence type="ECO:0000256" key="2">
    <source>
        <dbReference type="ARBA" id="ARBA00004496"/>
    </source>
</evidence>
<reference evidence="7 8" key="1">
    <citation type="submission" date="2016-05" db="EMBL/GenBank/DDBJ databases">
        <title>First whole genome sequencing of Entamoeba histolytica HM1:IMSS-clone-6.</title>
        <authorList>
            <person name="Mukherjee Avik.K."/>
            <person name="Izumyama S."/>
            <person name="Nakada-Tsukui K."/>
            <person name="Nozaki T."/>
        </authorList>
    </citation>
    <scope>NUCLEOTIDE SEQUENCE [LARGE SCALE GENOMIC DNA]</scope>
    <source>
        <strain evidence="7 8">HM1:IMSS clone 6</strain>
    </source>
</reference>
<dbReference type="GO" id="GO:0070628">
    <property type="term" value="F:proteasome binding"/>
    <property type="evidence" value="ECO:0007669"/>
    <property type="project" value="TreeGrafter"/>
</dbReference>
<dbReference type="VEuPathDB" id="AmoebaDB:EHI5A_142410"/>
<evidence type="ECO:0000313" key="8">
    <source>
        <dbReference type="Proteomes" id="UP000078387"/>
    </source>
</evidence>
<dbReference type="GO" id="GO:0005737">
    <property type="term" value="C:cytoplasm"/>
    <property type="evidence" value="ECO:0007669"/>
    <property type="project" value="UniProtKB-SubCell"/>
</dbReference>
<sequence>MDFEKGNCLVRFKAGKLEFNNKTLIPKLEKGIISVFVSLEGMITFQWKKKETPIIDTEMIVFPGDAIAQPIPQKNSGYVQIKETKRSFFFWNQENDINSFYKGIELMQAVFNGEQIQAFDTTIPAQVQPIYTIKNGKIVIADVSLNKVLNCKTIEETLKEHPEDVRELALLCPPEEIEGKTNEELIPVIIDNIRSNQFQETLRLIENAIHAGEGDVICQQTGAELHHQGIGGMRVVLLDIVNRYKL</sequence>
<dbReference type="PANTHER" id="PTHR12225">
    <property type="entry name" value="ADHESION REGULATING MOLECULE 1 110 KDA CELL MEMBRANE GLYCOPROTEIN"/>
    <property type="match status" value="1"/>
</dbReference>
<organism evidence="7 8">
    <name type="scientific">Entamoeba histolytica</name>
    <dbReference type="NCBI Taxonomy" id="5759"/>
    <lineage>
        <taxon>Eukaryota</taxon>
        <taxon>Amoebozoa</taxon>
        <taxon>Evosea</taxon>
        <taxon>Archamoebae</taxon>
        <taxon>Mastigamoebida</taxon>
        <taxon>Entamoebidae</taxon>
        <taxon>Entamoeba</taxon>
    </lineage>
</organism>
<dbReference type="Pfam" id="PF04683">
    <property type="entry name" value="Rpn13_ADRM1_Pru"/>
    <property type="match status" value="1"/>
</dbReference>
<dbReference type="Gene3D" id="2.30.29.70">
    <property type="entry name" value="Proteasomal ubiquitin receptor Rpn13/ADRM1"/>
    <property type="match status" value="1"/>
</dbReference>
<comment type="subcellular location">
    <subcellularLocation>
        <location evidence="2">Cytoplasm</location>
    </subcellularLocation>
    <subcellularLocation>
        <location evidence="1">Nucleus</location>
    </subcellularLocation>
</comment>
<comment type="caution">
    <text evidence="7">The sequence shown here is derived from an EMBL/GenBank/DDBJ whole genome shotgun (WGS) entry which is preliminary data.</text>
</comment>
<keyword evidence="4" id="KW-0647">Proteasome</keyword>
<keyword evidence="5" id="KW-0539">Nucleus</keyword>
<feature type="domain" description="Pru" evidence="6">
    <location>
        <begin position="4"/>
        <end position="114"/>
    </location>
</feature>
<dbReference type="PROSITE" id="PS51917">
    <property type="entry name" value="PRU"/>
    <property type="match status" value="1"/>
</dbReference>
<keyword evidence="3" id="KW-0963">Cytoplasm</keyword>
<protein>
    <recommendedName>
        <fullName evidence="6">Pru domain-containing protein</fullName>
    </recommendedName>
</protein>